<dbReference type="AlphaFoldDB" id="A0A9P7BEG9"/>
<dbReference type="EMBL" id="PUHW01000570">
    <property type="protein sequence ID" value="KAG0686358.1"/>
    <property type="molecule type" value="Genomic_DNA"/>
</dbReference>
<evidence type="ECO:0000313" key="2">
    <source>
        <dbReference type="Proteomes" id="UP000697127"/>
    </source>
</evidence>
<name>A0A9P7BEG9_9ASCO</name>
<reference evidence="1" key="1">
    <citation type="submission" date="2020-11" db="EMBL/GenBank/DDBJ databases">
        <title>Kefir isolates.</title>
        <authorList>
            <person name="Marcisauskas S."/>
            <person name="Kim Y."/>
            <person name="Blasche S."/>
        </authorList>
    </citation>
    <scope>NUCLEOTIDE SEQUENCE</scope>
    <source>
        <strain evidence="1">Olga-1</strain>
    </source>
</reference>
<comment type="caution">
    <text evidence="1">The sequence shown here is derived from an EMBL/GenBank/DDBJ whole genome shotgun (WGS) entry which is preliminary data.</text>
</comment>
<protein>
    <submittedName>
        <fullName evidence="1">Uncharacterized protein</fullName>
    </submittedName>
</protein>
<accession>A0A9P7BEG9</accession>
<proteinExistence type="predicted"/>
<evidence type="ECO:0000313" key="1">
    <source>
        <dbReference type="EMBL" id="KAG0686358.1"/>
    </source>
</evidence>
<keyword evidence="2" id="KW-1185">Reference proteome</keyword>
<dbReference type="Proteomes" id="UP000697127">
    <property type="component" value="Unassembled WGS sequence"/>
</dbReference>
<sequence>MSHSLILFELTLLGLDTIGSIGIPEIIDTIGILKNLCAVFELFIKRAAIPVEATDVTFLFLINLKLFISVFIKNVFPEPVGASNKYKFAILLSKLVIIVL</sequence>
<gene>
    <name evidence="1" type="ORF">C6P40_004340</name>
</gene>
<organism evidence="1 2">
    <name type="scientific">Pichia californica</name>
    <dbReference type="NCBI Taxonomy" id="460514"/>
    <lineage>
        <taxon>Eukaryota</taxon>
        <taxon>Fungi</taxon>
        <taxon>Dikarya</taxon>
        <taxon>Ascomycota</taxon>
        <taxon>Saccharomycotina</taxon>
        <taxon>Pichiomycetes</taxon>
        <taxon>Pichiales</taxon>
        <taxon>Pichiaceae</taxon>
        <taxon>Pichia</taxon>
    </lineage>
</organism>